<evidence type="ECO:0000259" key="6">
    <source>
        <dbReference type="Pfam" id="PF12680"/>
    </source>
</evidence>
<dbReference type="PANTHER" id="PTHR30173">
    <property type="entry name" value="SIGMA 19 FACTOR"/>
    <property type="match status" value="1"/>
</dbReference>
<feature type="domain" description="SnoaL-like" evidence="6">
    <location>
        <begin position="119"/>
        <end position="228"/>
    </location>
</feature>
<keyword evidence="3" id="KW-0731">Sigma factor</keyword>
<organism evidence="7 8">
    <name type="scientific">Pseudonocardia abyssalis</name>
    <dbReference type="NCBI Taxonomy" id="2792008"/>
    <lineage>
        <taxon>Bacteria</taxon>
        <taxon>Bacillati</taxon>
        <taxon>Actinomycetota</taxon>
        <taxon>Actinomycetes</taxon>
        <taxon>Pseudonocardiales</taxon>
        <taxon>Pseudonocardiaceae</taxon>
        <taxon>Pseudonocardia</taxon>
    </lineage>
</organism>
<comment type="similarity">
    <text evidence="1">Belongs to the sigma-70 factor family. ECF subfamily.</text>
</comment>
<dbReference type="InterPro" id="IPR013249">
    <property type="entry name" value="RNA_pol_sigma70_r4_t2"/>
</dbReference>
<keyword evidence="4" id="KW-0804">Transcription</keyword>
<reference evidence="7 8" key="1">
    <citation type="submission" date="2020-11" db="EMBL/GenBank/DDBJ databases">
        <title>Pseudonocardia abyssalis sp. nov. and Pseudonocardia oceani sp. nov., description and phylogenomic analysis of two novel actinomycetes isolated from the deep Southern Ocean.</title>
        <authorList>
            <person name="Parra J."/>
        </authorList>
    </citation>
    <scope>NUCLEOTIDE SEQUENCE [LARGE SCALE GENOMIC DNA]</scope>
    <source>
        <strain evidence="7 8">KRD-168</strain>
    </source>
</reference>
<dbReference type="PANTHER" id="PTHR30173:SF36">
    <property type="entry name" value="ECF RNA POLYMERASE SIGMA FACTOR SIGJ"/>
    <property type="match status" value="1"/>
</dbReference>
<evidence type="ECO:0000313" key="8">
    <source>
        <dbReference type="Proteomes" id="UP000694287"/>
    </source>
</evidence>
<feature type="domain" description="RNA polymerase sigma factor 70 region 4 type 2" evidence="5">
    <location>
        <begin position="44"/>
        <end position="95"/>
    </location>
</feature>
<evidence type="ECO:0000256" key="4">
    <source>
        <dbReference type="ARBA" id="ARBA00023163"/>
    </source>
</evidence>
<name>A0ABS6UR33_9PSEU</name>
<evidence type="ECO:0008006" key="9">
    <source>
        <dbReference type="Google" id="ProtNLM"/>
    </source>
</evidence>
<dbReference type="EMBL" id="JADQDK010000001">
    <property type="protein sequence ID" value="MBW0134219.1"/>
    <property type="molecule type" value="Genomic_DNA"/>
</dbReference>
<dbReference type="CDD" id="cd06171">
    <property type="entry name" value="Sigma70_r4"/>
    <property type="match status" value="1"/>
</dbReference>
<proteinExistence type="inferred from homology"/>
<comment type="caution">
    <text evidence="7">The sequence shown here is derived from an EMBL/GenBank/DDBJ whole genome shotgun (WGS) entry which is preliminary data.</text>
</comment>
<dbReference type="Proteomes" id="UP000694287">
    <property type="component" value="Unassembled WGS sequence"/>
</dbReference>
<evidence type="ECO:0000256" key="1">
    <source>
        <dbReference type="ARBA" id="ARBA00010641"/>
    </source>
</evidence>
<dbReference type="InterPro" id="IPR037401">
    <property type="entry name" value="SnoaL-like"/>
</dbReference>
<accession>A0ABS6UR33</accession>
<keyword evidence="2" id="KW-0805">Transcription regulation</keyword>
<dbReference type="RefSeq" id="WP_218605058.1">
    <property type="nucleotide sequence ID" value="NZ_JADQDJ010000295.1"/>
</dbReference>
<keyword evidence="8" id="KW-1185">Reference proteome</keyword>
<evidence type="ECO:0000313" key="7">
    <source>
        <dbReference type="EMBL" id="MBW0134219.1"/>
    </source>
</evidence>
<dbReference type="Pfam" id="PF12680">
    <property type="entry name" value="SnoaL_2"/>
    <property type="match status" value="1"/>
</dbReference>
<gene>
    <name evidence="7" type="ORF">I4I81_08120</name>
</gene>
<protein>
    <recommendedName>
        <fullName evidence="9">RNA polymerase sigma-70 factor (ECF subfamily)</fullName>
    </recommendedName>
</protein>
<dbReference type="InterPro" id="IPR052704">
    <property type="entry name" value="ECF_Sigma-70_Domain"/>
</dbReference>
<dbReference type="Pfam" id="PF08281">
    <property type="entry name" value="Sigma70_r4_2"/>
    <property type="match status" value="1"/>
</dbReference>
<sequence>MTAATDDEQRFTTLVERHRRELQVPDPDDGPDVVAVARETIELAYLAAVQHLPPRQRAVLLLRDVLGWRAAEAAQVLEVSVAAANSALQRARATMREHLPERRAEWTAPTEDERALLKRYIAKNEDPDVDALAALLAEHARQTMPPMPLVTEGRAAIVAAWTPVLVGPQAWGEWRCLPVEVNRQVALACYLRPAREMVLLDDVRVVPGPHFEACALDVLRIEDGLVTEVTTFGRGVFASLGLPERL</sequence>
<evidence type="ECO:0000259" key="5">
    <source>
        <dbReference type="Pfam" id="PF08281"/>
    </source>
</evidence>
<evidence type="ECO:0000256" key="2">
    <source>
        <dbReference type="ARBA" id="ARBA00023015"/>
    </source>
</evidence>
<evidence type="ECO:0000256" key="3">
    <source>
        <dbReference type="ARBA" id="ARBA00023082"/>
    </source>
</evidence>